<accession>A0AAV7KZ25</accession>
<evidence type="ECO:0000313" key="2">
    <source>
        <dbReference type="EMBL" id="KAJ1084731.1"/>
    </source>
</evidence>
<sequence length="75" mass="8345">MRGLKQQLKVSSRWDRDTLPRAGAGPRQVYHSSAPPKARKPKAVIAMQTPEALMDEEDMDDDEDIKGAVHGSYIP</sequence>
<dbReference type="Proteomes" id="UP001066276">
    <property type="component" value="Chromosome 12"/>
</dbReference>
<gene>
    <name evidence="2" type="ORF">NDU88_004877</name>
</gene>
<keyword evidence="3" id="KW-1185">Reference proteome</keyword>
<comment type="caution">
    <text evidence="2">The sequence shown here is derived from an EMBL/GenBank/DDBJ whole genome shotgun (WGS) entry which is preliminary data.</text>
</comment>
<protein>
    <submittedName>
        <fullName evidence="2">Uncharacterized protein</fullName>
    </submittedName>
</protein>
<feature type="region of interest" description="Disordered" evidence="1">
    <location>
        <begin position="1"/>
        <end position="75"/>
    </location>
</feature>
<reference evidence="2" key="1">
    <citation type="journal article" date="2022" name="bioRxiv">
        <title>Sequencing and chromosome-scale assembly of the giantPleurodeles waltlgenome.</title>
        <authorList>
            <person name="Brown T."/>
            <person name="Elewa A."/>
            <person name="Iarovenko S."/>
            <person name="Subramanian E."/>
            <person name="Araus A.J."/>
            <person name="Petzold A."/>
            <person name="Susuki M."/>
            <person name="Suzuki K.-i.T."/>
            <person name="Hayashi T."/>
            <person name="Toyoda A."/>
            <person name="Oliveira C."/>
            <person name="Osipova E."/>
            <person name="Leigh N.D."/>
            <person name="Simon A."/>
            <person name="Yun M.H."/>
        </authorList>
    </citation>
    <scope>NUCLEOTIDE SEQUENCE</scope>
    <source>
        <strain evidence="2">20211129_DDA</strain>
        <tissue evidence="2">Liver</tissue>
    </source>
</reference>
<dbReference type="AlphaFoldDB" id="A0AAV7KZ25"/>
<proteinExistence type="predicted"/>
<dbReference type="EMBL" id="JANPWB010000016">
    <property type="protein sequence ID" value="KAJ1084731.1"/>
    <property type="molecule type" value="Genomic_DNA"/>
</dbReference>
<evidence type="ECO:0000313" key="3">
    <source>
        <dbReference type="Proteomes" id="UP001066276"/>
    </source>
</evidence>
<name>A0AAV7KZ25_PLEWA</name>
<evidence type="ECO:0000256" key="1">
    <source>
        <dbReference type="SAM" id="MobiDB-lite"/>
    </source>
</evidence>
<feature type="compositionally biased region" description="Acidic residues" evidence="1">
    <location>
        <begin position="53"/>
        <end position="64"/>
    </location>
</feature>
<organism evidence="2 3">
    <name type="scientific">Pleurodeles waltl</name>
    <name type="common">Iberian ribbed newt</name>
    <dbReference type="NCBI Taxonomy" id="8319"/>
    <lineage>
        <taxon>Eukaryota</taxon>
        <taxon>Metazoa</taxon>
        <taxon>Chordata</taxon>
        <taxon>Craniata</taxon>
        <taxon>Vertebrata</taxon>
        <taxon>Euteleostomi</taxon>
        <taxon>Amphibia</taxon>
        <taxon>Batrachia</taxon>
        <taxon>Caudata</taxon>
        <taxon>Salamandroidea</taxon>
        <taxon>Salamandridae</taxon>
        <taxon>Pleurodelinae</taxon>
        <taxon>Pleurodeles</taxon>
    </lineage>
</organism>